<dbReference type="KEGG" id="vg:77948258"/>
<keyword evidence="3" id="KW-1185">Reference proteome</keyword>
<evidence type="ECO:0000256" key="1">
    <source>
        <dbReference type="SAM" id="Phobius"/>
    </source>
</evidence>
<dbReference type="RefSeq" id="YP_010671988.1">
    <property type="nucleotide sequence ID" value="NC_070974.1"/>
</dbReference>
<dbReference type="GeneID" id="77948258"/>
<evidence type="ECO:0000313" key="3">
    <source>
        <dbReference type="Proteomes" id="UP000240649"/>
    </source>
</evidence>
<proteinExistence type="predicted"/>
<keyword evidence="1" id="KW-0472">Membrane</keyword>
<name>A0A2P1CA99_9CAUD</name>
<dbReference type="Proteomes" id="UP000240649">
    <property type="component" value="Segment"/>
</dbReference>
<organism evidence="2 3">
    <name type="scientific">Salmonella phage SE131</name>
    <dbReference type="NCBI Taxonomy" id="2081631"/>
    <lineage>
        <taxon>Viruses</taxon>
        <taxon>Duplodnaviria</taxon>
        <taxon>Heunggongvirae</taxon>
        <taxon>Uroviricota</taxon>
        <taxon>Caudoviricetes</taxon>
        <taxon>Grimontviridae</taxon>
        <taxon>Moazamivirus</taxon>
        <taxon>Moazamivirus SE131</taxon>
    </lineage>
</organism>
<dbReference type="EMBL" id="MG873442">
    <property type="protein sequence ID" value="AVJ48139.1"/>
    <property type="molecule type" value="Genomic_DNA"/>
</dbReference>
<evidence type="ECO:0000313" key="2">
    <source>
        <dbReference type="EMBL" id="AVJ48139.1"/>
    </source>
</evidence>
<feature type="transmembrane region" description="Helical" evidence="1">
    <location>
        <begin position="12"/>
        <end position="35"/>
    </location>
</feature>
<keyword evidence="1" id="KW-1133">Transmembrane helix</keyword>
<protein>
    <submittedName>
        <fullName evidence="2">Uncharacterized protein</fullName>
    </submittedName>
</protein>
<keyword evidence="1" id="KW-0812">Transmembrane</keyword>
<accession>A0A2P1CA99</accession>
<reference evidence="2 3" key="1">
    <citation type="submission" date="2018-01" db="EMBL/GenBank/DDBJ databases">
        <title>Draft Genome Sequence of Salmonella Enteritidis Phage SE131.</title>
        <authorList>
            <person name="Kim Y."/>
            <person name="Han B.K."/>
            <person name="Kim H."/>
            <person name="Kim D."/>
        </authorList>
    </citation>
    <scope>NUCLEOTIDE SEQUENCE [LARGE SCALE GENOMIC DNA]</scope>
</reference>
<sequence>MATRNTTVTARSVVSGVVALCATGVFGGLLFAAALGM</sequence>